<dbReference type="PRINTS" id="PR00081">
    <property type="entry name" value="GDHRDH"/>
</dbReference>
<organism evidence="4 5">
    <name type="scientific">Methylophilus rhizosphaerae</name>
    <dbReference type="NCBI Taxonomy" id="492660"/>
    <lineage>
        <taxon>Bacteria</taxon>
        <taxon>Pseudomonadati</taxon>
        <taxon>Pseudomonadota</taxon>
        <taxon>Betaproteobacteria</taxon>
        <taxon>Nitrosomonadales</taxon>
        <taxon>Methylophilaceae</taxon>
        <taxon>Methylophilus</taxon>
    </lineage>
</organism>
<name>A0A1G9DYW2_9PROT</name>
<gene>
    <name evidence="4" type="ORF">SAMN05192566_2069</name>
</gene>
<dbReference type="PANTHER" id="PTHR44169">
    <property type="entry name" value="NADPH-DEPENDENT 1-ACYLDIHYDROXYACETONE PHOSPHATE REDUCTASE"/>
    <property type="match status" value="1"/>
</dbReference>
<dbReference type="Proteomes" id="UP000198629">
    <property type="component" value="Unassembled WGS sequence"/>
</dbReference>
<dbReference type="InterPro" id="IPR036291">
    <property type="entry name" value="NAD(P)-bd_dom_sf"/>
</dbReference>
<keyword evidence="2" id="KW-0560">Oxidoreductase</keyword>
<dbReference type="NCBIfam" id="NF006118">
    <property type="entry name" value="PRK08264.1-4"/>
    <property type="match status" value="1"/>
</dbReference>
<evidence type="ECO:0000313" key="4">
    <source>
        <dbReference type="EMBL" id="SDK69072.1"/>
    </source>
</evidence>
<dbReference type="Pfam" id="PF00106">
    <property type="entry name" value="adh_short"/>
    <property type="match status" value="1"/>
</dbReference>
<evidence type="ECO:0000313" key="5">
    <source>
        <dbReference type="Proteomes" id="UP000198629"/>
    </source>
</evidence>
<protein>
    <submittedName>
        <fullName evidence="4">Short-chain dehydrogenase</fullName>
    </submittedName>
</protein>
<accession>A0A1G9DYW2</accession>
<dbReference type="GO" id="GO:0016491">
    <property type="term" value="F:oxidoreductase activity"/>
    <property type="evidence" value="ECO:0007669"/>
    <property type="project" value="UniProtKB-KW"/>
</dbReference>
<reference evidence="5" key="1">
    <citation type="submission" date="2016-10" db="EMBL/GenBank/DDBJ databases">
        <authorList>
            <person name="Varghese N."/>
            <person name="Submissions S."/>
        </authorList>
    </citation>
    <scope>NUCLEOTIDE SEQUENCE [LARGE SCALE GENOMIC DNA]</scope>
    <source>
        <strain evidence="5">CBMB127</strain>
    </source>
</reference>
<dbReference type="OrthoDB" id="9790266at2"/>
<dbReference type="RefSeq" id="WP_091472074.1">
    <property type="nucleotide sequence ID" value="NZ_FNFX01000004.1"/>
</dbReference>
<evidence type="ECO:0000256" key="3">
    <source>
        <dbReference type="RuleBase" id="RU000363"/>
    </source>
</evidence>
<sequence length="238" mass="25615">MDLKSKVILVTGANRGIGAELVRSFLKHDVEKVYATARNISSLPNFNDSRVVPLKLDITSKEDVAAAVNLVVQLDILVNNAGVMTYSNVITSSIEQLTEDMDVNYYGTLRVSQAFTPLIEKRGGGAIVNLNSIVSYAPPLAITGYSASKAALFSATQAQRAILKTKNIEVIGVYPGPIDTDLAKDLPLDKASVIDTAENIVNGIIEGKEDIYPDPTSSQLAQLWGSNPKALENFFANM</sequence>
<dbReference type="PANTHER" id="PTHR44169:SF6">
    <property type="entry name" value="NADPH-DEPENDENT 1-ACYLDIHYDROXYACETONE PHOSPHATE REDUCTASE"/>
    <property type="match status" value="1"/>
</dbReference>
<dbReference type="SUPFAM" id="SSF51735">
    <property type="entry name" value="NAD(P)-binding Rossmann-fold domains"/>
    <property type="match status" value="1"/>
</dbReference>
<dbReference type="Gene3D" id="3.40.50.720">
    <property type="entry name" value="NAD(P)-binding Rossmann-like Domain"/>
    <property type="match status" value="1"/>
</dbReference>
<dbReference type="PRINTS" id="PR00080">
    <property type="entry name" value="SDRFAMILY"/>
</dbReference>
<proteinExistence type="inferred from homology"/>
<dbReference type="STRING" id="492660.SAMN05192566_2069"/>
<dbReference type="EMBL" id="FNFX01000004">
    <property type="protein sequence ID" value="SDK69072.1"/>
    <property type="molecule type" value="Genomic_DNA"/>
</dbReference>
<keyword evidence="5" id="KW-1185">Reference proteome</keyword>
<evidence type="ECO:0000256" key="1">
    <source>
        <dbReference type="ARBA" id="ARBA00006484"/>
    </source>
</evidence>
<dbReference type="AlphaFoldDB" id="A0A1G9DYW2"/>
<evidence type="ECO:0000256" key="2">
    <source>
        <dbReference type="ARBA" id="ARBA00023002"/>
    </source>
</evidence>
<comment type="similarity">
    <text evidence="1 3">Belongs to the short-chain dehydrogenases/reductases (SDR) family.</text>
</comment>
<dbReference type="InterPro" id="IPR002347">
    <property type="entry name" value="SDR_fam"/>
</dbReference>